<dbReference type="PRINTS" id="PR00502">
    <property type="entry name" value="NUDIXFAMILY"/>
</dbReference>
<keyword evidence="2 3" id="KW-0378">Hydrolase</keyword>
<protein>
    <submittedName>
        <fullName evidence="5">NUDIX domain-containing protein</fullName>
    </submittedName>
</protein>
<dbReference type="PROSITE" id="PS00893">
    <property type="entry name" value="NUDIX_BOX"/>
    <property type="match status" value="1"/>
</dbReference>
<accession>A0ABS1EV30</accession>
<comment type="cofactor">
    <cofactor evidence="1">
        <name>Mg(2+)</name>
        <dbReference type="ChEBI" id="CHEBI:18420"/>
    </cofactor>
</comment>
<comment type="similarity">
    <text evidence="3">Belongs to the Nudix hydrolase family.</text>
</comment>
<dbReference type="InterPro" id="IPR020476">
    <property type="entry name" value="Nudix_hydrolase"/>
</dbReference>
<evidence type="ECO:0000259" key="4">
    <source>
        <dbReference type="PROSITE" id="PS51462"/>
    </source>
</evidence>
<dbReference type="InterPro" id="IPR015797">
    <property type="entry name" value="NUDIX_hydrolase-like_dom_sf"/>
</dbReference>
<dbReference type="PROSITE" id="PS51462">
    <property type="entry name" value="NUDIX"/>
    <property type="match status" value="1"/>
</dbReference>
<organism evidence="5 6">
    <name type="scientific">Clostridium yunnanense</name>
    <dbReference type="NCBI Taxonomy" id="2800325"/>
    <lineage>
        <taxon>Bacteria</taxon>
        <taxon>Bacillati</taxon>
        <taxon>Bacillota</taxon>
        <taxon>Clostridia</taxon>
        <taxon>Eubacteriales</taxon>
        <taxon>Clostridiaceae</taxon>
        <taxon>Clostridium</taxon>
    </lineage>
</organism>
<comment type="caution">
    <text evidence="5">The sequence shown here is derived from an EMBL/GenBank/DDBJ whole genome shotgun (WGS) entry which is preliminary data.</text>
</comment>
<evidence type="ECO:0000256" key="3">
    <source>
        <dbReference type="RuleBase" id="RU003476"/>
    </source>
</evidence>
<gene>
    <name evidence="5" type="ORF">JHL18_21705</name>
</gene>
<dbReference type="InterPro" id="IPR000086">
    <property type="entry name" value="NUDIX_hydrolase_dom"/>
</dbReference>
<dbReference type="SUPFAM" id="SSF55811">
    <property type="entry name" value="Nudix"/>
    <property type="match status" value="1"/>
</dbReference>
<evidence type="ECO:0000256" key="2">
    <source>
        <dbReference type="ARBA" id="ARBA00022801"/>
    </source>
</evidence>
<evidence type="ECO:0000313" key="6">
    <source>
        <dbReference type="Proteomes" id="UP000596739"/>
    </source>
</evidence>
<dbReference type="PANTHER" id="PTHR43046:SF2">
    <property type="entry name" value="8-OXO-DGTP DIPHOSPHATASE-RELATED"/>
    <property type="match status" value="1"/>
</dbReference>
<dbReference type="Gene3D" id="3.90.79.10">
    <property type="entry name" value="Nucleoside Triphosphate Pyrophosphohydrolase"/>
    <property type="match status" value="1"/>
</dbReference>
<proteinExistence type="inferred from homology"/>
<dbReference type="Pfam" id="PF00293">
    <property type="entry name" value="NUDIX"/>
    <property type="match status" value="1"/>
</dbReference>
<name>A0ABS1EV30_9CLOT</name>
<dbReference type="RefSeq" id="WP_200273152.1">
    <property type="nucleotide sequence ID" value="NZ_JAENHN010000059.1"/>
</dbReference>
<sequence>MILPTHIVASGGVVTNEKEEVLLIRNPRKGWEYPGGIIESGETVPQGLIREIKEETGVVVEIINVIGIYSNTKKKKGYNGVEEVPTIVNIDFVCKYISGELRTSDESVEVKWFSKEEALKIIKPKQKLRFERALNCESGFSCLGYEVNSLDEIDVHEEYLFER</sequence>
<evidence type="ECO:0000256" key="1">
    <source>
        <dbReference type="ARBA" id="ARBA00001946"/>
    </source>
</evidence>
<keyword evidence="6" id="KW-1185">Reference proteome</keyword>
<dbReference type="InterPro" id="IPR020084">
    <property type="entry name" value="NUDIX_hydrolase_CS"/>
</dbReference>
<dbReference type="Proteomes" id="UP000596739">
    <property type="component" value="Unassembled WGS sequence"/>
</dbReference>
<dbReference type="EMBL" id="JAENHN010000059">
    <property type="protein sequence ID" value="MBK1813241.1"/>
    <property type="molecule type" value="Genomic_DNA"/>
</dbReference>
<evidence type="ECO:0000313" key="5">
    <source>
        <dbReference type="EMBL" id="MBK1813241.1"/>
    </source>
</evidence>
<reference evidence="6" key="1">
    <citation type="submission" date="2021-01" db="EMBL/GenBank/DDBJ databases">
        <title>Genome public.</title>
        <authorList>
            <person name="Liu C."/>
            <person name="Sun Q."/>
        </authorList>
    </citation>
    <scope>NUCLEOTIDE SEQUENCE [LARGE SCALE GENOMIC DNA]</scope>
    <source>
        <strain evidence="6">YIM B02505</strain>
    </source>
</reference>
<dbReference type="PANTHER" id="PTHR43046">
    <property type="entry name" value="GDP-MANNOSE MANNOSYL HYDROLASE"/>
    <property type="match status" value="1"/>
</dbReference>
<feature type="domain" description="Nudix hydrolase" evidence="4">
    <location>
        <begin position="4"/>
        <end position="135"/>
    </location>
</feature>